<dbReference type="AlphaFoldDB" id="A0A6N7Q4N0"/>
<protein>
    <submittedName>
        <fullName evidence="3">Uncharacterized protein</fullName>
    </submittedName>
</protein>
<evidence type="ECO:0000313" key="6">
    <source>
        <dbReference type="Proteomes" id="UP000439314"/>
    </source>
</evidence>
<dbReference type="InterPro" id="IPR052932">
    <property type="entry name" value="OprB_Porin"/>
</dbReference>
<evidence type="ECO:0000313" key="5">
    <source>
        <dbReference type="Proteomes" id="UP000437931"/>
    </source>
</evidence>
<sequence length="518" mass="56101">MGRAVARPIRCGDGVRLGAAQRVPVCPRVSLPVPPQVCTQARASPTDATPCCGSTTGRCLPFAHCRVAAHPPRTSGECFVSSVERPMSRSLSCVSLLAAAAALPASAIAADTAQWLDDHGIAPRLVWSNDYARNVDGGLSRGDRNAGGVVAGADLDLQRLFDIPGATLHVTGAWYYGDSLSQRQIGNGVKVQGYWYPQQQAQLAQLTWEQSFADGRWQLVAGRMNTTWQFARSRYGCRFVSASDCPFQLSQADGGFVGFPYVNWGAKLRYKPEATYVSVGAFELNPQRKNNHGLDWSTADSSGVLGTLEVGYEPDPARGKGAPRYLAGLWYNSADYSDLRYNQAGGLRGLVGGPARLYDGGRWGAYALGERALYRPQGMASKRMLVAFGNIAAPFDKHQVYDLQVTAGLYYSGPFAARPGDGMGAIAHYYRFSADQQGYMNDLLRKRGAAADIARNELMFELNYSYRIAQTPLFLVPNVQYIVHPDILGNPAARRAPDDALVIGLRVMLNMGGLGTPK</sequence>
<organism evidence="3 6">
    <name type="scientific">Xanthomonas sontii</name>
    <dbReference type="NCBI Taxonomy" id="2650745"/>
    <lineage>
        <taxon>Bacteria</taxon>
        <taxon>Pseudomonadati</taxon>
        <taxon>Pseudomonadota</taxon>
        <taxon>Gammaproteobacteria</taxon>
        <taxon>Lysobacterales</taxon>
        <taxon>Lysobacteraceae</taxon>
        <taxon>Xanthomonas</taxon>
    </lineage>
</organism>
<comment type="similarity">
    <text evidence="1 2">Belongs to the OprB family.</text>
</comment>
<dbReference type="Proteomes" id="UP000437931">
    <property type="component" value="Unassembled WGS sequence"/>
</dbReference>
<comment type="caution">
    <text evidence="3">The sequence shown here is derived from an EMBL/GenBank/DDBJ whole genome shotgun (WGS) entry which is preliminary data.</text>
</comment>
<evidence type="ECO:0000313" key="4">
    <source>
        <dbReference type="EMBL" id="MRH73565.1"/>
    </source>
</evidence>
<dbReference type="InterPro" id="IPR038673">
    <property type="entry name" value="OprB_sf"/>
</dbReference>
<dbReference type="PANTHER" id="PTHR37944:SF1">
    <property type="entry name" value="PORIN B"/>
    <property type="match status" value="1"/>
</dbReference>
<gene>
    <name evidence="3" type="ORF">GIY21_02905</name>
    <name evidence="4" type="ORF">GIY22_02895</name>
</gene>
<dbReference type="PANTHER" id="PTHR37944">
    <property type="entry name" value="PORIN B"/>
    <property type="match status" value="1"/>
</dbReference>
<reference evidence="4" key="2">
    <citation type="journal article" date="2020" name="Plant Dis.">
        <title>A Grain Rot of Rice in Iran Caused by a Xanthomonas Strain Closely Related to X. sacchari.</title>
        <authorList>
            <person name="Mirghasempour S.A."/>
            <person name="Huang S."/>
            <person name="Studholme D.J."/>
            <person name="Brady C.L."/>
        </authorList>
    </citation>
    <scope>NUCLEOTIDE SEQUENCE</scope>
    <source>
        <strain evidence="4">SAM114</strain>
    </source>
</reference>
<dbReference type="Pfam" id="PF04966">
    <property type="entry name" value="OprB"/>
    <property type="match status" value="1"/>
</dbReference>
<dbReference type="Gene3D" id="2.40.160.180">
    <property type="entry name" value="Carbohydrate-selective porin OprB"/>
    <property type="match status" value="1"/>
</dbReference>
<evidence type="ECO:0000256" key="1">
    <source>
        <dbReference type="ARBA" id="ARBA00008769"/>
    </source>
</evidence>
<dbReference type="Proteomes" id="UP000439314">
    <property type="component" value="Unassembled WGS sequence"/>
</dbReference>
<dbReference type="GO" id="GO:0008643">
    <property type="term" value="P:carbohydrate transport"/>
    <property type="evidence" value="ECO:0007669"/>
    <property type="project" value="InterPro"/>
</dbReference>
<dbReference type="GO" id="GO:0015288">
    <property type="term" value="F:porin activity"/>
    <property type="evidence" value="ECO:0007669"/>
    <property type="project" value="InterPro"/>
</dbReference>
<dbReference type="InterPro" id="IPR007049">
    <property type="entry name" value="Carb-sel_porin_OprB"/>
</dbReference>
<proteinExistence type="inferred from homology"/>
<dbReference type="GO" id="GO:0016020">
    <property type="term" value="C:membrane"/>
    <property type="evidence" value="ECO:0007669"/>
    <property type="project" value="InterPro"/>
</dbReference>
<name>A0A6N7Q4N0_9XANT</name>
<accession>A0A6N7Q4N0</accession>
<evidence type="ECO:0000313" key="3">
    <source>
        <dbReference type="EMBL" id="MRG99233.1"/>
    </source>
</evidence>
<dbReference type="EMBL" id="WJPN01000002">
    <property type="protein sequence ID" value="MRG99233.1"/>
    <property type="molecule type" value="Genomic_DNA"/>
</dbReference>
<reference evidence="5 6" key="1">
    <citation type="submission" date="2019-11" db="EMBL/GenBank/DDBJ databases">
        <title>First report of rice panicle blight caused by Xanthomonas sp. in Iran.</title>
        <authorList>
            <person name="Mirghasempour S.A."/>
            <person name="Huang S."/>
            <person name="Brady C.L."/>
            <person name="Studholme D.J."/>
        </authorList>
    </citation>
    <scope>NUCLEOTIDE SEQUENCE [LARGE SCALE GENOMIC DNA]</scope>
    <source>
        <strain evidence="3 6">ASD011</strain>
        <strain evidence="5">SAM114</strain>
    </source>
</reference>
<evidence type="ECO:0000256" key="2">
    <source>
        <dbReference type="RuleBase" id="RU363072"/>
    </source>
</evidence>
<dbReference type="EMBL" id="WJPM01000002">
    <property type="protein sequence ID" value="MRH73565.1"/>
    <property type="molecule type" value="Genomic_DNA"/>
</dbReference>
<keyword evidence="5" id="KW-1185">Reference proteome</keyword>